<dbReference type="InParanoid" id="A0A7N2KL15"/>
<feature type="domain" description="PLAT" evidence="2">
    <location>
        <begin position="42"/>
        <end position="167"/>
    </location>
</feature>
<dbReference type="SMART" id="SM00308">
    <property type="entry name" value="LH2"/>
    <property type="match status" value="1"/>
</dbReference>
<comment type="caution">
    <text evidence="1">Lacks conserved residue(s) required for the propagation of feature annotation.</text>
</comment>
<organism evidence="3 4">
    <name type="scientific">Quercus lobata</name>
    <name type="common">Valley oak</name>
    <dbReference type="NCBI Taxonomy" id="97700"/>
    <lineage>
        <taxon>Eukaryota</taxon>
        <taxon>Viridiplantae</taxon>
        <taxon>Streptophyta</taxon>
        <taxon>Embryophyta</taxon>
        <taxon>Tracheophyta</taxon>
        <taxon>Spermatophyta</taxon>
        <taxon>Magnoliopsida</taxon>
        <taxon>eudicotyledons</taxon>
        <taxon>Gunneridae</taxon>
        <taxon>Pentapetalae</taxon>
        <taxon>rosids</taxon>
        <taxon>fabids</taxon>
        <taxon>Fagales</taxon>
        <taxon>Fagaceae</taxon>
        <taxon>Quercus</taxon>
    </lineage>
</organism>
<evidence type="ECO:0000259" key="2">
    <source>
        <dbReference type="PROSITE" id="PS50095"/>
    </source>
</evidence>
<reference evidence="3" key="2">
    <citation type="submission" date="2021-01" db="UniProtKB">
        <authorList>
            <consortium name="EnsemblPlants"/>
        </authorList>
    </citation>
    <scope>IDENTIFICATION</scope>
</reference>
<dbReference type="Gramene" id="QL01p006281:mrna">
    <property type="protein sequence ID" value="QL01p006281:mrna"/>
    <property type="gene ID" value="QL01p006281"/>
</dbReference>
<dbReference type="EMBL" id="LRBV02000001">
    <property type="status" value="NOT_ANNOTATED_CDS"/>
    <property type="molecule type" value="Genomic_DNA"/>
</dbReference>
<evidence type="ECO:0000313" key="4">
    <source>
        <dbReference type="Proteomes" id="UP000594261"/>
    </source>
</evidence>
<keyword evidence="4" id="KW-1185">Reference proteome</keyword>
<dbReference type="EnsemblPlants" id="QL01p006281:mrna">
    <property type="protein sequence ID" value="QL01p006281:mrna"/>
    <property type="gene ID" value="QL01p006281"/>
</dbReference>
<evidence type="ECO:0000256" key="1">
    <source>
        <dbReference type="PROSITE-ProRule" id="PRU00152"/>
    </source>
</evidence>
<dbReference type="Gene3D" id="2.60.60.20">
    <property type="entry name" value="PLAT/LH2 domain"/>
    <property type="match status" value="1"/>
</dbReference>
<sequence>MVLSGAEYSMAVMAAFSLSFVAILSRDPFSINADILGFSQNCSYTVLALSFRWASGMPRTKSSSAISLLGSGLGSQCKNTGLEKDTIKGYAHKTSQEEAEVKYESNFEVPIDFGPIGATFVENEHHKEMYLQDIILNGFPNGPVRVKSVILAITNTKRTEEAKRRRA</sequence>
<name>A0A7N2KL15_QUELO</name>
<dbReference type="Proteomes" id="UP000594261">
    <property type="component" value="Chromosome 1"/>
</dbReference>
<dbReference type="SUPFAM" id="SSF49723">
    <property type="entry name" value="Lipase/lipooxygenase domain (PLAT/LH2 domain)"/>
    <property type="match status" value="1"/>
</dbReference>
<dbReference type="AlphaFoldDB" id="A0A7N2KL15"/>
<accession>A0A7N2KL15</accession>
<evidence type="ECO:0000313" key="3">
    <source>
        <dbReference type="EnsemblPlants" id="QL01p006281:mrna"/>
    </source>
</evidence>
<dbReference type="PROSITE" id="PS50095">
    <property type="entry name" value="PLAT"/>
    <property type="match status" value="1"/>
</dbReference>
<reference evidence="3 4" key="1">
    <citation type="journal article" date="2016" name="G3 (Bethesda)">
        <title>First Draft Assembly and Annotation of the Genome of a California Endemic Oak Quercus lobata Nee (Fagaceae).</title>
        <authorList>
            <person name="Sork V.L."/>
            <person name="Fitz-Gibbon S.T."/>
            <person name="Puiu D."/>
            <person name="Crepeau M."/>
            <person name="Gugger P.F."/>
            <person name="Sherman R."/>
            <person name="Stevens K."/>
            <person name="Langley C.H."/>
            <person name="Pellegrini M."/>
            <person name="Salzberg S.L."/>
        </authorList>
    </citation>
    <scope>NUCLEOTIDE SEQUENCE [LARGE SCALE GENOMIC DNA]</scope>
    <source>
        <strain evidence="3 4">cv. SW786</strain>
    </source>
</reference>
<dbReference type="InterPro" id="IPR001024">
    <property type="entry name" value="PLAT/LH2_dom"/>
</dbReference>
<proteinExistence type="predicted"/>
<protein>
    <recommendedName>
        <fullName evidence="2">PLAT domain-containing protein</fullName>
    </recommendedName>
</protein>
<dbReference type="InterPro" id="IPR036392">
    <property type="entry name" value="PLAT/LH2_dom_sf"/>
</dbReference>